<name>A0ABV3XR10_9RHOB</name>
<organism evidence="2 3">
    <name type="scientific">Rhodovulum iodosum</name>
    <dbReference type="NCBI Taxonomy" id="68291"/>
    <lineage>
        <taxon>Bacteria</taxon>
        <taxon>Pseudomonadati</taxon>
        <taxon>Pseudomonadota</taxon>
        <taxon>Alphaproteobacteria</taxon>
        <taxon>Rhodobacterales</taxon>
        <taxon>Paracoccaceae</taxon>
        <taxon>Rhodovulum</taxon>
    </lineage>
</organism>
<protein>
    <submittedName>
        <fullName evidence="2">Methanogenic corrinoid protein MtbC1</fullName>
    </submittedName>
</protein>
<dbReference type="InterPro" id="IPR036724">
    <property type="entry name" value="Cobalamin-bd_sf"/>
</dbReference>
<evidence type="ECO:0000313" key="2">
    <source>
        <dbReference type="EMBL" id="MEX5727644.1"/>
    </source>
</evidence>
<dbReference type="InterPro" id="IPR006158">
    <property type="entry name" value="Cobalamin-bd"/>
</dbReference>
<dbReference type="SUPFAM" id="SSF52242">
    <property type="entry name" value="Cobalamin (vitamin B12)-binding domain"/>
    <property type="match status" value="1"/>
</dbReference>
<dbReference type="EMBL" id="JBEHHI010000001">
    <property type="protein sequence ID" value="MEX5727644.1"/>
    <property type="molecule type" value="Genomic_DNA"/>
</dbReference>
<feature type="domain" description="B12-binding" evidence="1">
    <location>
        <begin position="132"/>
        <end position="262"/>
    </location>
</feature>
<sequence>MPEVSHHSHHDALHLHDEVESLASKVLSVLASKASLSDHAVDGEILDKFCAAILQRSATIDAGALAELRANGLSISIILDGYIPEAARALGQRWADDELSFAEVTIGVARLQAILRDLGRLWTMDGAADPKAPNIMIVVPLDEFHTLGGMTAASQFRRLGLSVCLCLGLPEDEILQKLGTRRFDMIALSASASAKLDSLHNLVKNVRQASAWAAPIVLGGTVLERGKDVKALTGVDFATSDPKEALRLCGLKTALAALARPEAD</sequence>
<dbReference type="Proteomes" id="UP001560019">
    <property type="component" value="Unassembled WGS sequence"/>
</dbReference>
<dbReference type="Gene3D" id="3.40.50.280">
    <property type="entry name" value="Cobalamin-binding domain"/>
    <property type="match status" value="1"/>
</dbReference>
<proteinExistence type="predicted"/>
<comment type="caution">
    <text evidence="2">The sequence shown here is derived from an EMBL/GenBank/DDBJ whole genome shotgun (WGS) entry which is preliminary data.</text>
</comment>
<accession>A0ABV3XR10</accession>
<dbReference type="PROSITE" id="PS51332">
    <property type="entry name" value="B12_BINDING"/>
    <property type="match status" value="1"/>
</dbReference>
<reference evidence="2 3" key="1">
    <citation type="submission" date="2024-06" db="EMBL/GenBank/DDBJ databases">
        <title>Genome of Rhodovulum iodosum, a marine photoferrotroph.</title>
        <authorList>
            <person name="Bianchini G."/>
            <person name="Nikeleit V."/>
            <person name="Kappler A."/>
            <person name="Bryce C."/>
            <person name="Sanchez-Baracaldo P."/>
        </authorList>
    </citation>
    <scope>NUCLEOTIDE SEQUENCE [LARGE SCALE GENOMIC DNA]</scope>
    <source>
        <strain evidence="2 3">UT/N1</strain>
    </source>
</reference>
<gene>
    <name evidence="2" type="ORF">Ga0609869_000997</name>
</gene>
<evidence type="ECO:0000259" key="1">
    <source>
        <dbReference type="PROSITE" id="PS51332"/>
    </source>
</evidence>
<evidence type="ECO:0000313" key="3">
    <source>
        <dbReference type="Proteomes" id="UP001560019"/>
    </source>
</evidence>
<dbReference type="RefSeq" id="WP_125406087.1">
    <property type="nucleotide sequence ID" value="NZ_JBEHHI010000001.1"/>
</dbReference>
<keyword evidence="3" id="KW-1185">Reference proteome</keyword>